<organism evidence="1">
    <name type="scientific">Human immunodeficiency virus type 1</name>
    <name type="common">HIV-1</name>
    <dbReference type="NCBI Taxonomy" id="11676"/>
    <lineage>
        <taxon>Viruses</taxon>
        <taxon>Riboviria</taxon>
        <taxon>Pararnavirae</taxon>
        <taxon>Artverviricota</taxon>
        <taxon>Revtraviricetes</taxon>
        <taxon>Ortervirales</taxon>
        <taxon>Retroviridae</taxon>
        <taxon>Orthoretrovirinae</taxon>
        <taxon>Lentivirus</taxon>
        <taxon>Lentivirus humimdef1</taxon>
    </lineage>
</organism>
<accession>Q3LWX6</accession>
<dbReference type="GO" id="GO:0019031">
    <property type="term" value="C:viral envelope"/>
    <property type="evidence" value="ECO:0007669"/>
    <property type="project" value="UniProtKB-KW"/>
</dbReference>
<feature type="non-terminal residue" evidence="1">
    <location>
        <position position="1"/>
    </location>
</feature>
<keyword evidence="1" id="KW-0261">Viral envelope protein</keyword>
<proteinExistence type="predicted"/>
<name>Q3LWX6_HV1</name>
<sequence length="67" mass="7840">RSCKYHKQWSKDNSCNPKSALQQLICTMTSQSHKAKVVLYRDQYHCLCYANSVDHEVGANKYKLYLL</sequence>
<protein>
    <submittedName>
        <fullName evidence="1">Envelope glycoprotein</fullName>
    </submittedName>
</protein>
<reference evidence="1" key="1">
    <citation type="journal article" date="2008" name="AIDS Res. Hum. Retroviruses">
        <title>HIV type 1 genetic diversity in Moyale, Mandera, and Turkana based on env-C2-V3 sequences.</title>
        <authorList>
            <person name="Khamadi S.A."/>
            <person name="Lihana R.W."/>
            <person name="Mwaniki D.L."/>
            <person name="Kinyua J."/>
            <person name="Lagat N."/>
            <person name="Carter J.Y."/>
            <person name="Ichimura H."/>
            <person name="Oishi I."/>
            <person name="Okoth F.A."/>
            <person name="Ochieng W."/>
        </authorList>
    </citation>
    <scope>NUCLEOTIDE SEQUENCE</scope>
    <source>
        <strain evidence="1">MADH003</strain>
    </source>
</reference>
<evidence type="ECO:0000313" key="1">
    <source>
        <dbReference type="EMBL" id="ABA08356.1"/>
    </source>
</evidence>
<keyword evidence="1" id="KW-0946">Virion</keyword>
<organismHost>
    <name type="scientific">Homo sapiens</name>
    <name type="common">Human</name>
    <dbReference type="NCBI Taxonomy" id="9606"/>
</organismHost>
<dbReference type="EMBL" id="DQ155269">
    <property type="protein sequence ID" value="ABA08356.1"/>
    <property type="molecule type" value="Genomic_DNA"/>
</dbReference>
<gene>
    <name evidence="1" type="primary">env</name>
</gene>
<feature type="non-terminal residue" evidence="1">
    <location>
        <position position="67"/>
    </location>
</feature>